<evidence type="ECO:0000313" key="1">
    <source>
        <dbReference type="EMBL" id="RNA44421.1"/>
    </source>
</evidence>
<organism evidence="1 2">
    <name type="scientific">Brachionus plicatilis</name>
    <name type="common">Marine rotifer</name>
    <name type="synonym">Brachionus muelleri</name>
    <dbReference type="NCBI Taxonomy" id="10195"/>
    <lineage>
        <taxon>Eukaryota</taxon>
        <taxon>Metazoa</taxon>
        <taxon>Spiralia</taxon>
        <taxon>Gnathifera</taxon>
        <taxon>Rotifera</taxon>
        <taxon>Eurotatoria</taxon>
        <taxon>Monogononta</taxon>
        <taxon>Pseudotrocha</taxon>
        <taxon>Ploima</taxon>
        <taxon>Brachionidae</taxon>
        <taxon>Brachionus</taxon>
    </lineage>
</organism>
<keyword evidence="2" id="KW-1185">Reference proteome</keyword>
<proteinExistence type="predicted"/>
<protein>
    <submittedName>
        <fullName evidence="1">Uncharacterized protein</fullName>
    </submittedName>
</protein>
<comment type="caution">
    <text evidence="1">The sequence shown here is derived from an EMBL/GenBank/DDBJ whole genome shotgun (WGS) entry which is preliminary data.</text>
</comment>
<dbReference type="OrthoDB" id="7153495at2759"/>
<sequence>MGSACSQKYKKPFFSISSRNFSSTDSPRAKIDCLPILGRVLPILGSARPSLGNARPILGSALPMRGKALPILGNALFNKS</sequence>
<accession>A0A3M7T9Y2</accession>
<dbReference type="Proteomes" id="UP000276133">
    <property type="component" value="Unassembled WGS sequence"/>
</dbReference>
<dbReference type="EMBL" id="REGN01000110">
    <property type="protein sequence ID" value="RNA44421.1"/>
    <property type="molecule type" value="Genomic_DNA"/>
</dbReference>
<evidence type="ECO:0000313" key="2">
    <source>
        <dbReference type="Proteomes" id="UP000276133"/>
    </source>
</evidence>
<dbReference type="AlphaFoldDB" id="A0A3M7T9Y2"/>
<name>A0A3M7T9Y2_BRAPC</name>
<gene>
    <name evidence="1" type="ORF">BpHYR1_011796</name>
</gene>
<reference evidence="1 2" key="1">
    <citation type="journal article" date="2018" name="Sci. Rep.">
        <title>Genomic signatures of local adaptation to the degree of environmental predictability in rotifers.</title>
        <authorList>
            <person name="Franch-Gras L."/>
            <person name="Hahn C."/>
            <person name="Garcia-Roger E.M."/>
            <person name="Carmona M.J."/>
            <person name="Serra M."/>
            <person name="Gomez A."/>
        </authorList>
    </citation>
    <scope>NUCLEOTIDE SEQUENCE [LARGE SCALE GENOMIC DNA]</scope>
    <source>
        <strain evidence="1">HYR1</strain>
    </source>
</reference>